<comment type="caution">
    <text evidence="1">The sequence shown here is derived from an EMBL/GenBank/DDBJ whole genome shotgun (WGS) entry which is preliminary data.</text>
</comment>
<accession>A0ACC0KRX9</accession>
<name>A0ACC0KRX9_CHOFU</name>
<organism evidence="1 2">
    <name type="scientific">Choristoneura fumiferana</name>
    <name type="common">Spruce budworm moth</name>
    <name type="synonym">Archips fumiferana</name>
    <dbReference type="NCBI Taxonomy" id="7141"/>
    <lineage>
        <taxon>Eukaryota</taxon>
        <taxon>Metazoa</taxon>
        <taxon>Ecdysozoa</taxon>
        <taxon>Arthropoda</taxon>
        <taxon>Hexapoda</taxon>
        <taxon>Insecta</taxon>
        <taxon>Pterygota</taxon>
        <taxon>Neoptera</taxon>
        <taxon>Endopterygota</taxon>
        <taxon>Lepidoptera</taxon>
        <taxon>Glossata</taxon>
        <taxon>Ditrysia</taxon>
        <taxon>Tortricoidea</taxon>
        <taxon>Tortricidae</taxon>
        <taxon>Tortricinae</taxon>
        <taxon>Choristoneura</taxon>
    </lineage>
</organism>
<proteinExistence type="predicted"/>
<protein>
    <submittedName>
        <fullName evidence="1">Uncharacterized protein</fullName>
    </submittedName>
</protein>
<feature type="non-terminal residue" evidence="1">
    <location>
        <position position="52"/>
    </location>
</feature>
<reference evidence="1 2" key="1">
    <citation type="journal article" date="2022" name="Genome Biol. Evol.">
        <title>The Spruce Budworm Genome: Reconstructing the Evolutionary History of Antifreeze Proteins.</title>
        <authorList>
            <person name="Beliveau C."/>
            <person name="Gagne P."/>
            <person name="Picq S."/>
            <person name="Vernygora O."/>
            <person name="Keeling C.I."/>
            <person name="Pinkney K."/>
            <person name="Doucet D."/>
            <person name="Wen F."/>
            <person name="Johnston J.S."/>
            <person name="Maaroufi H."/>
            <person name="Boyle B."/>
            <person name="Laroche J."/>
            <person name="Dewar K."/>
            <person name="Juretic N."/>
            <person name="Blackburn G."/>
            <person name="Nisole A."/>
            <person name="Brunet B."/>
            <person name="Brandao M."/>
            <person name="Lumley L."/>
            <person name="Duan J."/>
            <person name="Quan G."/>
            <person name="Lucarotti C.J."/>
            <person name="Roe A.D."/>
            <person name="Sperling F.A.H."/>
            <person name="Levesque R.C."/>
            <person name="Cusson M."/>
        </authorList>
    </citation>
    <scope>NUCLEOTIDE SEQUENCE [LARGE SCALE GENOMIC DNA]</scope>
    <source>
        <strain evidence="1">Glfc:IPQL:Cfum</strain>
    </source>
</reference>
<keyword evidence="2" id="KW-1185">Reference proteome</keyword>
<evidence type="ECO:0000313" key="1">
    <source>
        <dbReference type="EMBL" id="KAI8439047.1"/>
    </source>
</evidence>
<dbReference type="EMBL" id="CM046123">
    <property type="protein sequence ID" value="KAI8439047.1"/>
    <property type="molecule type" value="Genomic_DNA"/>
</dbReference>
<gene>
    <name evidence="1" type="ORF">MSG28_012919</name>
</gene>
<dbReference type="Proteomes" id="UP001064048">
    <property type="component" value="Chromosome 23"/>
</dbReference>
<sequence length="52" mass="5857">MQHEQNPLVGEESSAAEGDGDRGRYRYQCWQRSGLAVLPSKLLWPSANRAQL</sequence>
<evidence type="ECO:0000313" key="2">
    <source>
        <dbReference type="Proteomes" id="UP001064048"/>
    </source>
</evidence>